<evidence type="ECO:0000256" key="7">
    <source>
        <dbReference type="ARBA" id="ARBA00023157"/>
    </source>
</evidence>
<reference evidence="10 11" key="1">
    <citation type="submission" date="2023-09" db="EMBL/GenBank/DDBJ databases">
        <authorList>
            <person name="Wang M."/>
        </authorList>
    </citation>
    <scope>NUCLEOTIDE SEQUENCE [LARGE SCALE GENOMIC DNA]</scope>
    <source>
        <strain evidence="10">GT-2023</strain>
        <tissue evidence="10">Liver</tissue>
    </source>
</reference>
<keyword evidence="5 8" id="KW-0255">Endonuclease</keyword>
<protein>
    <recommendedName>
        <fullName evidence="9">Ribonuclease A-domain domain-containing protein</fullName>
    </recommendedName>
</protein>
<dbReference type="Pfam" id="PF00074">
    <property type="entry name" value="RnaseA"/>
    <property type="match status" value="1"/>
</dbReference>
<dbReference type="CDD" id="cd06265">
    <property type="entry name" value="RNase_A_canonical"/>
    <property type="match status" value="1"/>
</dbReference>
<proteinExistence type="inferred from homology"/>
<dbReference type="PANTHER" id="PTHR11437:SF10">
    <property type="entry name" value="ANGIOGENIN-RELATED"/>
    <property type="match status" value="1"/>
</dbReference>
<comment type="caution">
    <text evidence="10">The sequence shown here is derived from an EMBL/GenBank/DDBJ whole genome shotgun (WGS) entry which is preliminary data.</text>
</comment>
<keyword evidence="7" id="KW-1015">Disulfide bond</keyword>
<evidence type="ECO:0000313" key="10">
    <source>
        <dbReference type="EMBL" id="KAL1251678.1"/>
    </source>
</evidence>
<dbReference type="SUPFAM" id="SSF54076">
    <property type="entry name" value="RNase A-like"/>
    <property type="match status" value="1"/>
</dbReference>
<comment type="similarity">
    <text evidence="2 8">Belongs to the pancreatic ribonuclease family.</text>
</comment>
<accession>A0ABR3LFQ6</accession>
<dbReference type="EMBL" id="JAYMGO010000022">
    <property type="protein sequence ID" value="KAL1251678.1"/>
    <property type="molecule type" value="Genomic_DNA"/>
</dbReference>
<dbReference type="InterPro" id="IPR036816">
    <property type="entry name" value="RNaseA-like_dom_sf"/>
</dbReference>
<keyword evidence="11" id="KW-1185">Reference proteome</keyword>
<sequence>MIEVPLPHTPACLQAKEDKYYNKYSFTQNNKVMEIHQSAVILLLVLAASFNAHGQPDNIKPRYQKFLNQHLGPHVSQSDCDKEIRKRDITASGTEHGCKEVNTFIQANKNNIKVVCGKGGTPQGRNLFKSNQPFPVVICKLQSGERHPNCKYRAVGKKPQTRYIVLGCDGEWPVHYEEDKINV</sequence>
<evidence type="ECO:0000256" key="3">
    <source>
        <dbReference type="ARBA" id="ARBA00022525"/>
    </source>
</evidence>
<evidence type="ECO:0000256" key="2">
    <source>
        <dbReference type="ARBA" id="ARBA00005600"/>
    </source>
</evidence>
<dbReference type="InterPro" id="IPR001427">
    <property type="entry name" value="RNaseA"/>
</dbReference>
<evidence type="ECO:0000256" key="6">
    <source>
        <dbReference type="ARBA" id="ARBA00022801"/>
    </source>
</evidence>
<gene>
    <name evidence="10" type="ORF">QQF64_019474</name>
</gene>
<evidence type="ECO:0000313" key="11">
    <source>
        <dbReference type="Proteomes" id="UP001558613"/>
    </source>
</evidence>
<feature type="domain" description="Ribonuclease A-domain" evidence="9">
    <location>
        <begin position="59"/>
        <end position="180"/>
    </location>
</feature>
<dbReference type="Gene3D" id="3.10.130.10">
    <property type="entry name" value="Ribonuclease A-like domain"/>
    <property type="match status" value="1"/>
</dbReference>
<keyword evidence="3" id="KW-0964">Secreted</keyword>
<dbReference type="InterPro" id="IPR023412">
    <property type="entry name" value="RNaseA_domain"/>
</dbReference>
<evidence type="ECO:0000259" key="9">
    <source>
        <dbReference type="SMART" id="SM00092"/>
    </source>
</evidence>
<evidence type="ECO:0000256" key="5">
    <source>
        <dbReference type="ARBA" id="ARBA00022759"/>
    </source>
</evidence>
<evidence type="ECO:0000256" key="8">
    <source>
        <dbReference type="RuleBase" id="RU000651"/>
    </source>
</evidence>
<name>A0ABR3LFQ6_9TELE</name>
<organism evidence="10 11">
    <name type="scientific">Cirrhinus molitorella</name>
    <name type="common">mud carp</name>
    <dbReference type="NCBI Taxonomy" id="172907"/>
    <lineage>
        <taxon>Eukaryota</taxon>
        <taxon>Metazoa</taxon>
        <taxon>Chordata</taxon>
        <taxon>Craniata</taxon>
        <taxon>Vertebrata</taxon>
        <taxon>Euteleostomi</taxon>
        <taxon>Actinopterygii</taxon>
        <taxon>Neopterygii</taxon>
        <taxon>Teleostei</taxon>
        <taxon>Ostariophysi</taxon>
        <taxon>Cypriniformes</taxon>
        <taxon>Cyprinidae</taxon>
        <taxon>Labeoninae</taxon>
        <taxon>Labeonini</taxon>
        <taxon>Cirrhinus</taxon>
    </lineage>
</organism>
<keyword evidence="4 8" id="KW-0540">Nuclease</keyword>
<keyword evidence="6 8" id="KW-0378">Hydrolase</keyword>
<dbReference type="PROSITE" id="PS00127">
    <property type="entry name" value="RNASE_PANCREATIC"/>
    <property type="match status" value="1"/>
</dbReference>
<comment type="subcellular location">
    <subcellularLocation>
        <location evidence="1">Secreted</location>
    </subcellularLocation>
</comment>
<dbReference type="InterPro" id="IPR023411">
    <property type="entry name" value="RNaseA_AS"/>
</dbReference>
<evidence type="ECO:0000256" key="4">
    <source>
        <dbReference type="ARBA" id="ARBA00022722"/>
    </source>
</evidence>
<dbReference type="PANTHER" id="PTHR11437">
    <property type="entry name" value="RIBONUCLEASE"/>
    <property type="match status" value="1"/>
</dbReference>
<dbReference type="Proteomes" id="UP001558613">
    <property type="component" value="Unassembled WGS sequence"/>
</dbReference>
<evidence type="ECO:0000256" key="1">
    <source>
        <dbReference type="ARBA" id="ARBA00004613"/>
    </source>
</evidence>
<dbReference type="SMART" id="SM00092">
    <property type="entry name" value="RNAse_Pc"/>
    <property type="match status" value="1"/>
</dbReference>